<dbReference type="Proteomes" id="UP000825002">
    <property type="component" value="Unassembled WGS sequence"/>
</dbReference>
<dbReference type="PANTHER" id="PTHR11722">
    <property type="entry name" value="60S RIBOSOMAL PROTEIN L13"/>
    <property type="match status" value="1"/>
</dbReference>
<reference evidence="7 8" key="1">
    <citation type="submission" date="2020-10" db="EMBL/GenBank/DDBJ databases">
        <authorList>
            <person name="Klimov P.B."/>
            <person name="Dyachkov S.M."/>
            <person name="Chetverikov P.E."/>
        </authorList>
    </citation>
    <scope>NUCLEOTIDE SEQUENCE [LARGE SCALE GENOMIC DNA]</scope>
    <source>
        <strain evidence="7">BMOC 18-1129-001#AD2665</strain>
        <tissue evidence="7">Entire mites</tissue>
    </source>
</reference>
<dbReference type="GO" id="GO:0005840">
    <property type="term" value="C:ribosome"/>
    <property type="evidence" value="ECO:0007669"/>
    <property type="project" value="UniProtKB-KW"/>
</dbReference>
<feature type="region of interest" description="Disordered" evidence="6">
    <location>
        <begin position="131"/>
        <end position="215"/>
    </location>
</feature>
<evidence type="ECO:0000256" key="1">
    <source>
        <dbReference type="ARBA" id="ARBA00005640"/>
    </source>
</evidence>
<dbReference type="PANTHER" id="PTHR11722:SF0">
    <property type="entry name" value="LARGE RIBOSOMAL SUBUNIT PROTEIN EL13"/>
    <property type="match status" value="1"/>
</dbReference>
<feature type="compositionally biased region" description="Basic and acidic residues" evidence="6">
    <location>
        <begin position="164"/>
        <end position="175"/>
    </location>
</feature>
<protein>
    <recommendedName>
        <fullName evidence="4">Large ribosomal subunit protein eL13</fullName>
    </recommendedName>
    <alternativeName>
        <fullName evidence="5">60S ribosomal protein L13</fullName>
    </alternativeName>
</protein>
<dbReference type="HAMAP" id="MF_00499">
    <property type="entry name" value="Ribosomal_eL13"/>
    <property type="match status" value="1"/>
</dbReference>
<proteinExistence type="inferred from homology"/>
<feature type="compositionally biased region" description="Low complexity" evidence="6">
    <location>
        <begin position="181"/>
        <end position="194"/>
    </location>
</feature>
<organism evidence="7 8">
    <name type="scientific">Fragariocoptes setiger</name>
    <dbReference type="NCBI Taxonomy" id="1670756"/>
    <lineage>
        <taxon>Eukaryota</taxon>
        <taxon>Metazoa</taxon>
        <taxon>Ecdysozoa</taxon>
        <taxon>Arthropoda</taxon>
        <taxon>Chelicerata</taxon>
        <taxon>Arachnida</taxon>
        <taxon>Acari</taxon>
        <taxon>Acariformes</taxon>
        <taxon>Trombidiformes</taxon>
        <taxon>Prostigmata</taxon>
        <taxon>Eupodina</taxon>
        <taxon>Eriophyoidea</taxon>
        <taxon>Phytoptidae</taxon>
        <taxon>Fragariocoptes</taxon>
    </lineage>
</organism>
<comment type="similarity">
    <text evidence="1">Belongs to the eukaryotic ribosomal protein eL13 family.</text>
</comment>
<evidence type="ECO:0000256" key="6">
    <source>
        <dbReference type="SAM" id="MobiDB-lite"/>
    </source>
</evidence>
<name>A0ABQ7S4X9_9ACAR</name>
<evidence type="ECO:0000313" key="7">
    <source>
        <dbReference type="EMBL" id="KAG9508475.1"/>
    </source>
</evidence>
<sequence>MAITGNRMIPNAHFHKDWQKYIKTFFDQPAKKKRRHTRRVEKAKRIAPRPLKKLRPMVRCPTVRYNMRARLGRGFTIEELRAAGISPKVAQTIGIAVDKRRKNRSVESLQLNVQRLKEYRSKLILFPINRKKPKKGDSSEQELRMAQQHSGKVMPVKNYGMSVEKPRKITNEEKQYSAFHSARQARASKKLAASRAKRAKEREAGAAEKKAAKGK</sequence>
<accession>A0ABQ7S4X9</accession>
<evidence type="ECO:0000256" key="3">
    <source>
        <dbReference type="ARBA" id="ARBA00023274"/>
    </source>
</evidence>
<keyword evidence="3" id="KW-0687">Ribonucleoprotein</keyword>
<gene>
    <name evidence="7" type="primary">RpL13</name>
    <name evidence="7" type="ORF">GZH46_03027</name>
</gene>
<dbReference type="Pfam" id="PF01294">
    <property type="entry name" value="Ribosomal_L13e"/>
    <property type="match status" value="1"/>
</dbReference>
<dbReference type="Gene3D" id="1.20.5.110">
    <property type="match status" value="1"/>
</dbReference>
<evidence type="ECO:0000256" key="5">
    <source>
        <dbReference type="ARBA" id="ARBA00035321"/>
    </source>
</evidence>
<dbReference type="EMBL" id="JAIFTH010001680">
    <property type="protein sequence ID" value="KAG9508475.1"/>
    <property type="molecule type" value="Genomic_DNA"/>
</dbReference>
<feature type="compositionally biased region" description="Basic and acidic residues" evidence="6">
    <location>
        <begin position="200"/>
        <end position="215"/>
    </location>
</feature>
<dbReference type="InterPro" id="IPR001380">
    <property type="entry name" value="Ribosomal_eL13"/>
</dbReference>
<keyword evidence="8" id="KW-1185">Reference proteome</keyword>
<evidence type="ECO:0000256" key="2">
    <source>
        <dbReference type="ARBA" id="ARBA00022980"/>
    </source>
</evidence>
<keyword evidence="2 7" id="KW-0689">Ribosomal protein</keyword>
<evidence type="ECO:0000313" key="8">
    <source>
        <dbReference type="Proteomes" id="UP000825002"/>
    </source>
</evidence>
<feature type="non-terminal residue" evidence="7">
    <location>
        <position position="1"/>
    </location>
</feature>
<comment type="caution">
    <text evidence="7">The sequence shown here is derived from an EMBL/GenBank/DDBJ whole genome shotgun (WGS) entry which is preliminary data.</text>
</comment>
<evidence type="ECO:0000256" key="4">
    <source>
        <dbReference type="ARBA" id="ARBA00035216"/>
    </source>
</evidence>